<dbReference type="Proteomes" id="UP001056855">
    <property type="component" value="Chromosome"/>
</dbReference>
<feature type="transmembrane region" description="Helical" evidence="2">
    <location>
        <begin position="21"/>
        <end position="40"/>
    </location>
</feature>
<dbReference type="EMBL" id="CP100355">
    <property type="protein sequence ID" value="UTF55006.1"/>
    <property type="molecule type" value="Genomic_DNA"/>
</dbReference>
<feature type="region of interest" description="Disordered" evidence="1">
    <location>
        <begin position="328"/>
        <end position="454"/>
    </location>
</feature>
<name>A0A9E7NCK9_9EURY</name>
<evidence type="ECO:0000259" key="3">
    <source>
        <dbReference type="Pfam" id="PF07760"/>
    </source>
</evidence>
<dbReference type="KEGG" id="sawl:NGM29_07065"/>
<keyword evidence="2" id="KW-0472">Membrane</keyword>
<feature type="transmembrane region" description="Helical" evidence="2">
    <location>
        <begin position="94"/>
        <end position="114"/>
    </location>
</feature>
<feature type="transmembrane region" description="Helical" evidence="2">
    <location>
        <begin position="120"/>
        <end position="141"/>
    </location>
</feature>
<evidence type="ECO:0000313" key="5">
    <source>
        <dbReference type="Proteomes" id="UP001056855"/>
    </source>
</evidence>
<feature type="domain" description="DUF1616" evidence="3">
    <location>
        <begin position="24"/>
        <end position="327"/>
    </location>
</feature>
<keyword evidence="5" id="KW-1185">Reference proteome</keyword>
<evidence type="ECO:0000256" key="2">
    <source>
        <dbReference type="SAM" id="Phobius"/>
    </source>
</evidence>
<dbReference type="RefSeq" id="WP_254159747.1">
    <property type="nucleotide sequence ID" value="NZ_CP100355.1"/>
</dbReference>
<feature type="compositionally biased region" description="Acidic residues" evidence="1">
    <location>
        <begin position="342"/>
        <end position="454"/>
    </location>
</feature>
<dbReference type="InterPro" id="IPR011674">
    <property type="entry name" value="DUF1616"/>
</dbReference>
<sequence length="454" mass="46733">MSLTTKTQNTVGAVGRYPTDLAFVTLATVLAYVLVTNLSPGSGLRLLSALAFVSFLPGYALVSMLFPVRARARAPGPQATAEARPGGIDAAERLALGLGLSIAVVPIVVLALPLTRWGLTVGSTIGALAAVTVVAAQLAVIRRLRVPPADRFTVSLAGLRKRFSSANETGAARASSLLLGLAIIAAVGVLLYSFTAPMAAGGFTQLAIYTAEGDGDLEAEMPDTVAPGDSIPITFQIHNEEGREMEYTVVMQEQVVADGEVVERVTHQEVTAISQSGDGGQITAERSVAPAAGDGETVRIAVMLFEGDAPETATMEEATEYTYFWVTVETPPDAPGSGGADDGGEESGADADGAEGGDGSDDTGDEAEADGEDGEDDDGTEESDESESDEGSSEGGDESEDDGGDEDETDEGSDEEEGSEGGDEDESEDGDDGEEDGGEDEEADEDEDGGEDEE</sequence>
<evidence type="ECO:0000256" key="1">
    <source>
        <dbReference type="SAM" id="MobiDB-lite"/>
    </source>
</evidence>
<keyword evidence="2" id="KW-1133">Transmembrane helix</keyword>
<accession>A0A9E7NCK9</accession>
<organism evidence="4 5">
    <name type="scientific">Natronosalvus rutilus</name>
    <dbReference type="NCBI Taxonomy" id="2953753"/>
    <lineage>
        <taxon>Archaea</taxon>
        <taxon>Methanobacteriati</taxon>
        <taxon>Methanobacteriota</taxon>
        <taxon>Stenosarchaea group</taxon>
        <taxon>Halobacteria</taxon>
        <taxon>Halobacteriales</taxon>
        <taxon>Natrialbaceae</taxon>
        <taxon>Natronosalvus</taxon>
    </lineage>
</organism>
<feature type="transmembrane region" description="Helical" evidence="2">
    <location>
        <begin position="170"/>
        <end position="194"/>
    </location>
</feature>
<dbReference type="AlphaFoldDB" id="A0A9E7NCK9"/>
<evidence type="ECO:0000313" key="4">
    <source>
        <dbReference type="EMBL" id="UTF55006.1"/>
    </source>
</evidence>
<feature type="transmembrane region" description="Helical" evidence="2">
    <location>
        <begin position="46"/>
        <end position="66"/>
    </location>
</feature>
<dbReference type="GeneID" id="73289793"/>
<keyword evidence="2" id="KW-0812">Transmembrane</keyword>
<dbReference type="Pfam" id="PF07760">
    <property type="entry name" value="DUF1616"/>
    <property type="match status" value="1"/>
</dbReference>
<gene>
    <name evidence="4" type="ORF">NGM29_07065</name>
</gene>
<proteinExistence type="predicted"/>
<reference evidence="4" key="1">
    <citation type="submission" date="2022-06" db="EMBL/GenBank/DDBJ databases">
        <title>Diverse halophilic archaea isolated from saline environments.</title>
        <authorList>
            <person name="Cui H.-L."/>
        </authorList>
    </citation>
    <scope>NUCLEOTIDE SEQUENCE</scope>
    <source>
        <strain evidence="4">WLHS1</strain>
    </source>
</reference>
<protein>
    <submittedName>
        <fullName evidence="4">DUF1616 domain-containing protein</fullName>
    </submittedName>
</protein>